<evidence type="ECO:0000313" key="2">
    <source>
        <dbReference type="Proteomes" id="UP000499080"/>
    </source>
</evidence>
<protein>
    <recommendedName>
        <fullName evidence="3">DNA-directed DNA polymerase</fullName>
    </recommendedName>
</protein>
<gene>
    <name evidence="1" type="ORF">AVEN_143159_1</name>
</gene>
<accession>A0A4Y2JVI9</accession>
<dbReference type="InterPro" id="IPR043502">
    <property type="entry name" value="DNA/RNA_pol_sf"/>
</dbReference>
<dbReference type="EMBL" id="BGPR01003859">
    <property type="protein sequence ID" value="GBM93216.1"/>
    <property type="molecule type" value="Genomic_DNA"/>
</dbReference>
<proteinExistence type="predicted"/>
<dbReference type="OrthoDB" id="6421933at2759"/>
<dbReference type="PANTHER" id="PTHR31511:SF12">
    <property type="entry name" value="RHO TERMINATION FACTOR N-TERMINAL DOMAIN-CONTAINING PROTEIN"/>
    <property type="match status" value="1"/>
</dbReference>
<evidence type="ECO:0000313" key="1">
    <source>
        <dbReference type="EMBL" id="GBM93216.1"/>
    </source>
</evidence>
<dbReference type="Proteomes" id="UP000499080">
    <property type="component" value="Unassembled WGS sequence"/>
</dbReference>
<keyword evidence="2" id="KW-1185">Reference proteome</keyword>
<dbReference type="PANTHER" id="PTHR31511">
    <property type="entry name" value="PROTEIN CBG23764"/>
    <property type="match status" value="1"/>
</dbReference>
<dbReference type="GO" id="GO:0071897">
    <property type="term" value="P:DNA biosynthetic process"/>
    <property type="evidence" value="ECO:0007669"/>
    <property type="project" value="UniProtKB-ARBA"/>
</dbReference>
<organism evidence="1 2">
    <name type="scientific">Araneus ventricosus</name>
    <name type="common">Orbweaver spider</name>
    <name type="synonym">Epeira ventricosa</name>
    <dbReference type="NCBI Taxonomy" id="182803"/>
    <lineage>
        <taxon>Eukaryota</taxon>
        <taxon>Metazoa</taxon>
        <taxon>Ecdysozoa</taxon>
        <taxon>Arthropoda</taxon>
        <taxon>Chelicerata</taxon>
        <taxon>Arachnida</taxon>
        <taxon>Araneae</taxon>
        <taxon>Araneomorphae</taxon>
        <taxon>Entelegynae</taxon>
        <taxon>Araneoidea</taxon>
        <taxon>Araneidae</taxon>
        <taxon>Araneus</taxon>
    </lineage>
</organism>
<reference evidence="1 2" key="1">
    <citation type="journal article" date="2019" name="Sci. Rep.">
        <title>Orb-weaving spider Araneus ventricosus genome elucidates the spidroin gene catalogue.</title>
        <authorList>
            <person name="Kono N."/>
            <person name="Nakamura H."/>
            <person name="Ohtoshi R."/>
            <person name="Moran D.A.P."/>
            <person name="Shinohara A."/>
            <person name="Yoshida Y."/>
            <person name="Fujiwara M."/>
            <person name="Mori M."/>
            <person name="Tomita M."/>
            <person name="Arakawa K."/>
        </authorList>
    </citation>
    <scope>NUCLEOTIDE SEQUENCE [LARGE SCALE GENOMIC DNA]</scope>
</reference>
<comment type="caution">
    <text evidence="1">The sequence shown here is derived from an EMBL/GenBank/DDBJ whole genome shotgun (WGS) entry which is preliminary data.</text>
</comment>
<name>A0A4Y2JVI9_ARAVE</name>
<evidence type="ECO:0008006" key="3">
    <source>
        <dbReference type="Google" id="ProtNLM"/>
    </source>
</evidence>
<dbReference type="SUPFAM" id="SSF56672">
    <property type="entry name" value="DNA/RNA polymerases"/>
    <property type="match status" value="1"/>
</dbReference>
<sequence length="134" mass="15758">MHLFKEKGIRGGVAMISHRFASANNPHLPNYDATNSYIMYWDANNLYGWVMSQHLPTHVFSWTPEHVDYLNIPDDSDIGYILEVDLEYPPELHHLHSCYRVAPEKTTERYSEYSPMLRKLFLNYICQNVNLPKN</sequence>
<dbReference type="AlphaFoldDB" id="A0A4Y2JVI9"/>